<dbReference type="EMBL" id="UOFL01000192">
    <property type="protein sequence ID" value="VAW80247.1"/>
    <property type="molecule type" value="Genomic_DNA"/>
</dbReference>
<accession>A0A3B0YXZ6</accession>
<gene>
    <name evidence="1" type="ORF">MNBD_GAMMA12-47</name>
</gene>
<organism evidence="1">
    <name type="scientific">hydrothermal vent metagenome</name>
    <dbReference type="NCBI Taxonomy" id="652676"/>
    <lineage>
        <taxon>unclassified sequences</taxon>
        <taxon>metagenomes</taxon>
        <taxon>ecological metagenomes</taxon>
    </lineage>
</organism>
<name>A0A3B0YXZ6_9ZZZZ</name>
<reference evidence="1" key="1">
    <citation type="submission" date="2018-06" db="EMBL/GenBank/DDBJ databases">
        <authorList>
            <person name="Zhirakovskaya E."/>
        </authorList>
    </citation>
    <scope>NUCLEOTIDE SEQUENCE</scope>
</reference>
<evidence type="ECO:0000313" key="1">
    <source>
        <dbReference type="EMBL" id="VAW80247.1"/>
    </source>
</evidence>
<sequence>MMLAAVAVLGITSGVAVQYQSKISHREKEKELLFRGQAIMKAVQSYYEAGKTVKLYPPTLDALLQDDRYVLKKHLRKLYIDPFTLKADWVVIKNQYGVGIFGVHSRSDKQPVKRANFPLGLESFEAASSYSDWHFVYQPTATIPLKNKNTLKK</sequence>
<protein>
    <submittedName>
        <fullName evidence="1">Predicted secretion system X pseudopilin PulG-like</fullName>
    </submittedName>
</protein>
<proteinExistence type="predicted"/>
<dbReference type="AlphaFoldDB" id="A0A3B0YXZ6"/>